<dbReference type="InterPro" id="IPR001387">
    <property type="entry name" value="Cro/C1-type_HTH"/>
</dbReference>
<dbReference type="EMBL" id="JACOSL010000046">
    <property type="protein sequence ID" value="MBI1756979.1"/>
    <property type="molecule type" value="Genomic_DNA"/>
</dbReference>
<dbReference type="GO" id="GO:0003677">
    <property type="term" value="F:DNA binding"/>
    <property type="evidence" value="ECO:0007669"/>
    <property type="project" value="UniProtKB-KW"/>
</dbReference>
<name>A0A931LTD5_FIMGI</name>
<accession>A0A931LTD5</accession>
<organism evidence="3 4">
    <name type="scientific">Fimbriimonas ginsengisoli</name>
    <dbReference type="NCBI Taxonomy" id="1005039"/>
    <lineage>
        <taxon>Bacteria</taxon>
        <taxon>Bacillati</taxon>
        <taxon>Armatimonadota</taxon>
        <taxon>Fimbriimonadia</taxon>
        <taxon>Fimbriimonadales</taxon>
        <taxon>Fimbriimonadaceae</taxon>
        <taxon>Fimbriimonas</taxon>
    </lineage>
</organism>
<dbReference type="Gene3D" id="1.10.260.40">
    <property type="entry name" value="lambda repressor-like DNA-binding domains"/>
    <property type="match status" value="1"/>
</dbReference>
<protein>
    <submittedName>
        <fullName evidence="3">HigA family addiction module antidote protein</fullName>
    </submittedName>
</protein>
<dbReference type="Pfam" id="PF01381">
    <property type="entry name" value="HTH_3"/>
    <property type="match status" value="1"/>
</dbReference>
<dbReference type="CDD" id="cd00093">
    <property type="entry name" value="HTH_XRE"/>
    <property type="match status" value="1"/>
</dbReference>
<dbReference type="AlphaFoldDB" id="A0A931LTD5"/>
<keyword evidence="1" id="KW-0238">DNA-binding</keyword>
<dbReference type="NCBIfam" id="TIGR02607">
    <property type="entry name" value="antidote_HigA"/>
    <property type="match status" value="1"/>
</dbReference>
<dbReference type="PANTHER" id="PTHR36924:SF1">
    <property type="entry name" value="ANTITOXIN HIGA-1"/>
    <property type="match status" value="1"/>
</dbReference>
<dbReference type="PANTHER" id="PTHR36924">
    <property type="entry name" value="ANTITOXIN HIGA-1"/>
    <property type="match status" value="1"/>
</dbReference>
<sequence>MKNELRPARVMHPGFELAHEIKARGWTQEEFALIIGRPYGAVNEIVNGKKAITPETAIQIGAALQTSAEVWLGMEADYRLWLAEQKVGGSVSAIAARARQAEHRRPKAS</sequence>
<evidence type="ECO:0000259" key="2">
    <source>
        <dbReference type="PROSITE" id="PS50943"/>
    </source>
</evidence>
<reference evidence="3" key="1">
    <citation type="submission" date="2020-07" db="EMBL/GenBank/DDBJ databases">
        <title>Huge and variable diversity of episymbiotic CPR bacteria and DPANN archaea in groundwater ecosystems.</title>
        <authorList>
            <person name="He C.Y."/>
            <person name="Keren R."/>
            <person name="Whittaker M."/>
            <person name="Farag I.F."/>
            <person name="Doudna J."/>
            <person name="Cate J.H.D."/>
            <person name="Banfield J.F."/>
        </authorList>
    </citation>
    <scope>NUCLEOTIDE SEQUENCE</scope>
    <source>
        <strain evidence="3">NC_groundwater_17_Pr7_B-0.1um_64_12</strain>
    </source>
</reference>
<evidence type="ECO:0000313" key="3">
    <source>
        <dbReference type="EMBL" id="MBI1756979.1"/>
    </source>
</evidence>
<comment type="caution">
    <text evidence="3">The sequence shown here is derived from an EMBL/GenBank/DDBJ whole genome shotgun (WGS) entry which is preliminary data.</text>
</comment>
<feature type="domain" description="HTH cro/C1-type" evidence="2">
    <location>
        <begin position="17"/>
        <end position="71"/>
    </location>
</feature>
<dbReference type="InterPro" id="IPR013430">
    <property type="entry name" value="Toxin_antidote_HigA"/>
</dbReference>
<proteinExistence type="predicted"/>
<dbReference type="PROSITE" id="PS50943">
    <property type="entry name" value="HTH_CROC1"/>
    <property type="match status" value="1"/>
</dbReference>
<evidence type="ECO:0000313" key="4">
    <source>
        <dbReference type="Proteomes" id="UP000727962"/>
    </source>
</evidence>
<dbReference type="InterPro" id="IPR010982">
    <property type="entry name" value="Lambda_DNA-bd_dom_sf"/>
</dbReference>
<evidence type="ECO:0000256" key="1">
    <source>
        <dbReference type="ARBA" id="ARBA00023125"/>
    </source>
</evidence>
<dbReference type="SUPFAM" id="SSF47413">
    <property type="entry name" value="lambda repressor-like DNA-binding domains"/>
    <property type="match status" value="1"/>
</dbReference>
<dbReference type="SMART" id="SM00530">
    <property type="entry name" value="HTH_XRE"/>
    <property type="match status" value="1"/>
</dbReference>
<gene>
    <name evidence="3" type="ORF">HYR64_07730</name>
</gene>
<dbReference type="Proteomes" id="UP000727962">
    <property type="component" value="Unassembled WGS sequence"/>
</dbReference>